<evidence type="ECO:0000256" key="4">
    <source>
        <dbReference type="ARBA" id="ARBA00022737"/>
    </source>
</evidence>
<dbReference type="SUPFAM" id="SSF57667">
    <property type="entry name" value="beta-beta-alpha zinc fingers"/>
    <property type="match status" value="5"/>
</dbReference>
<evidence type="ECO:0000256" key="9">
    <source>
        <dbReference type="ARBA" id="ARBA00023163"/>
    </source>
</evidence>
<feature type="domain" description="C2H2-type" evidence="13">
    <location>
        <begin position="401"/>
        <end position="428"/>
    </location>
</feature>
<dbReference type="AlphaFoldDB" id="A0A7R8VKS5"/>
<feature type="domain" description="C2H2-type" evidence="13">
    <location>
        <begin position="939"/>
        <end position="963"/>
    </location>
</feature>
<keyword evidence="10" id="KW-0539">Nucleus</keyword>
<feature type="region of interest" description="Disordered" evidence="12">
    <location>
        <begin position="732"/>
        <end position="756"/>
    </location>
</feature>
<keyword evidence="6" id="KW-0862">Zinc</keyword>
<dbReference type="EMBL" id="OA566189">
    <property type="protein sequence ID" value="CAD7198444.1"/>
    <property type="molecule type" value="Genomic_DNA"/>
</dbReference>
<dbReference type="InterPro" id="IPR050331">
    <property type="entry name" value="Zinc_finger"/>
</dbReference>
<evidence type="ECO:0000313" key="14">
    <source>
        <dbReference type="EMBL" id="CAD7198444.1"/>
    </source>
</evidence>
<keyword evidence="7" id="KW-0805">Transcription regulation</keyword>
<feature type="domain" description="C2H2-type" evidence="13">
    <location>
        <begin position="489"/>
        <end position="516"/>
    </location>
</feature>
<keyword evidence="3" id="KW-0479">Metal-binding</keyword>
<dbReference type="SMART" id="SM00355">
    <property type="entry name" value="ZnF_C2H2"/>
    <property type="match status" value="9"/>
</dbReference>
<dbReference type="PANTHER" id="PTHR16515:SF66">
    <property type="entry name" value="C2H2-TYPE DOMAIN-CONTAINING PROTEIN"/>
    <property type="match status" value="1"/>
</dbReference>
<evidence type="ECO:0000256" key="12">
    <source>
        <dbReference type="SAM" id="MobiDB-lite"/>
    </source>
</evidence>
<dbReference type="GO" id="GO:0005634">
    <property type="term" value="C:nucleus"/>
    <property type="evidence" value="ECO:0007669"/>
    <property type="project" value="UniProtKB-SubCell"/>
</dbReference>
<proteinExistence type="inferred from homology"/>
<feature type="region of interest" description="Disordered" evidence="12">
    <location>
        <begin position="807"/>
        <end position="840"/>
    </location>
</feature>
<dbReference type="FunFam" id="3.30.160.60:FF:001289">
    <property type="entry name" value="Zinc finger protein 574"/>
    <property type="match status" value="1"/>
</dbReference>
<dbReference type="PROSITE" id="PS00028">
    <property type="entry name" value="ZINC_FINGER_C2H2_1"/>
    <property type="match status" value="9"/>
</dbReference>
<evidence type="ECO:0000256" key="10">
    <source>
        <dbReference type="ARBA" id="ARBA00023242"/>
    </source>
</evidence>
<feature type="compositionally biased region" description="Polar residues" evidence="12">
    <location>
        <begin position="807"/>
        <end position="816"/>
    </location>
</feature>
<name>A0A7R8VKS5_TIMDO</name>
<keyword evidence="9" id="KW-0804">Transcription</keyword>
<dbReference type="FunFam" id="3.30.160.60:FF:000446">
    <property type="entry name" value="Zinc finger protein"/>
    <property type="match status" value="1"/>
</dbReference>
<dbReference type="GO" id="GO:0006357">
    <property type="term" value="P:regulation of transcription by RNA polymerase II"/>
    <property type="evidence" value="ECO:0007669"/>
    <property type="project" value="UniProtKB-ARBA"/>
</dbReference>
<dbReference type="GO" id="GO:0008270">
    <property type="term" value="F:zinc ion binding"/>
    <property type="evidence" value="ECO:0007669"/>
    <property type="project" value="UniProtKB-KW"/>
</dbReference>
<accession>A0A7R8VKS5</accession>
<evidence type="ECO:0000256" key="7">
    <source>
        <dbReference type="ARBA" id="ARBA00023015"/>
    </source>
</evidence>
<dbReference type="FunFam" id="3.30.160.60:FF:000663">
    <property type="entry name" value="Zinc finger protein 45"/>
    <property type="match status" value="1"/>
</dbReference>
<protein>
    <recommendedName>
        <fullName evidence="13">C2H2-type domain-containing protein</fullName>
    </recommendedName>
</protein>
<reference evidence="14" key="1">
    <citation type="submission" date="2020-11" db="EMBL/GenBank/DDBJ databases">
        <authorList>
            <person name="Tran Van P."/>
        </authorList>
    </citation>
    <scope>NUCLEOTIDE SEQUENCE</scope>
</reference>
<feature type="domain" description="C2H2-type" evidence="13">
    <location>
        <begin position="1027"/>
        <end position="1054"/>
    </location>
</feature>
<comment type="similarity">
    <text evidence="2">Belongs to the krueppel C2H2-type zinc-finger protein family.</text>
</comment>
<evidence type="ECO:0000256" key="3">
    <source>
        <dbReference type="ARBA" id="ARBA00022723"/>
    </source>
</evidence>
<evidence type="ECO:0000256" key="6">
    <source>
        <dbReference type="ARBA" id="ARBA00022833"/>
    </source>
</evidence>
<feature type="domain" description="C2H2-type" evidence="13">
    <location>
        <begin position="970"/>
        <end position="998"/>
    </location>
</feature>
<dbReference type="Pfam" id="PF00096">
    <property type="entry name" value="zf-C2H2"/>
    <property type="match status" value="3"/>
</dbReference>
<dbReference type="PROSITE" id="PS50157">
    <property type="entry name" value="ZINC_FINGER_C2H2_2"/>
    <property type="match status" value="9"/>
</dbReference>
<organism evidence="14">
    <name type="scientific">Timema douglasi</name>
    <name type="common">Walking stick</name>
    <dbReference type="NCBI Taxonomy" id="61478"/>
    <lineage>
        <taxon>Eukaryota</taxon>
        <taxon>Metazoa</taxon>
        <taxon>Ecdysozoa</taxon>
        <taxon>Arthropoda</taxon>
        <taxon>Hexapoda</taxon>
        <taxon>Insecta</taxon>
        <taxon>Pterygota</taxon>
        <taxon>Neoptera</taxon>
        <taxon>Polyneoptera</taxon>
        <taxon>Phasmatodea</taxon>
        <taxon>Timematodea</taxon>
        <taxon>Timematoidea</taxon>
        <taxon>Timematidae</taxon>
        <taxon>Timema</taxon>
    </lineage>
</organism>
<comment type="subcellular location">
    <subcellularLocation>
        <location evidence="1">Nucleus</location>
    </subcellularLocation>
</comment>
<feature type="domain" description="C2H2-type" evidence="13">
    <location>
        <begin position="517"/>
        <end position="545"/>
    </location>
</feature>
<keyword evidence="5 11" id="KW-0863">Zinc-finger</keyword>
<feature type="domain" description="C2H2-type" evidence="13">
    <location>
        <begin position="1055"/>
        <end position="1079"/>
    </location>
</feature>
<dbReference type="InterPro" id="IPR013087">
    <property type="entry name" value="Znf_C2H2_type"/>
</dbReference>
<keyword evidence="4" id="KW-0677">Repeat</keyword>
<evidence type="ECO:0000259" key="13">
    <source>
        <dbReference type="PROSITE" id="PS50157"/>
    </source>
</evidence>
<feature type="domain" description="C2H2-type" evidence="13">
    <location>
        <begin position="910"/>
        <end position="937"/>
    </location>
</feature>
<evidence type="ECO:0000256" key="5">
    <source>
        <dbReference type="ARBA" id="ARBA00022771"/>
    </source>
</evidence>
<sequence length="1108" mass="126428">MVFATTARSVTINHTRGNTIAIYDYKFFLTMEYTHIENWDMAMATGASNSQAGPAPRWYTDRCHNRQHLSVNVFHRLELCCREIGQMGPAQRMDTRRPHNVLTPDLEDAVLTAVQQAPACSTHDIAQAMNVSKSALYQMDEIAPLSFPVLREVENENAMVIHVNSDTVTQCDLGLPLPPPLPFDDTISEIAHTDNSASLTHLALQNEIPTLEDSEPLNLISTSMADNMTRLVNSIMEDTDLDSLNHHSDSDQSDGIDPNSDQLPILPSISEISEEFLSGSSNNGLFGHLMIHIMDENGHPVMLPTDSLETGDLGPSLQLQSMPNIIIDEPSVAPEYLSINPPFRTFEIDPSLIEGSNRQILDQEFFIEHKLEVLHSLVPIEDRQPRRSYVLVKEDTKEDPYMCDLCGASFERARQYYGHLHQHTGERKWECSFCFNKVVLETCASQWTLLSSGHFLILEAVRFEDILLYHKYFTTQLDAFNWWLGVKPYPCSVCGRRFTQLSALHQHKTSHQIKRSIPCIFCRKMFKSFSDMRKHVRKMHKDNLESIPENQAKGVLKLKESPQRRSYYCKAYDSVEYFKTHSCQFKGNMSYSRIPKTTFMPTEEEQAALNLQLQNLLDEHNSLMDDPTRGLTSEIVIYVTREGQDEPTQIEIKPISTGPFLSPINHTNIMANTGFSAASPDPYKQCVILSRVTVYPTPLTSRSTWSSIRDDAGVLPSTLGCILNLIRTEQSREGDKHRNIERRNTDEGGQKEKLTREIHLRGKGGTSFLGSPLEYLDVEWIETKPITTGQFISPIKVINTMDSCELSATSPDPNKQCSKRKLAFGNPSTDSDDSNKKKPYRRPLQLNVHAIVSTIGSSSSAVTKYETQDSDTLALMEPDNQEKENIEKPLKDSLKTEENCDSLHNLDHIYCCPECSKTFLKKNNFNQHLGTHYVDQQKFICSVCGISFAWKSTMNKHMTTIHSDYPLPKLSCETCGKQYSTATQVQDHVRRDHNKERPHMCKTCNKTFYKKCDLKIHERTHTQERPYICETCGKRFYHVSHMIRHERVHTGLKPYSCDDCGRQFTQSSSLKYHRQYILHFQRVNLSTRQVVATKLTRPSHQRQPNLVF</sequence>
<dbReference type="Gene3D" id="3.30.160.60">
    <property type="entry name" value="Classic Zinc Finger"/>
    <property type="match status" value="6"/>
</dbReference>
<evidence type="ECO:0000256" key="8">
    <source>
        <dbReference type="ARBA" id="ARBA00023125"/>
    </source>
</evidence>
<evidence type="ECO:0000256" key="11">
    <source>
        <dbReference type="PROSITE-ProRule" id="PRU00042"/>
    </source>
</evidence>
<feature type="domain" description="C2H2-type" evidence="13">
    <location>
        <begin position="999"/>
        <end position="1026"/>
    </location>
</feature>
<dbReference type="GO" id="GO:0003677">
    <property type="term" value="F:DNA binding"/>
    <property type="evidence" value="ECO:0007669"/>
    <property type="project" value="UniProtKB-KW"/>
</dbReference>
<feature type="region of interest" description="Disordered" evidence="12">
    <location>
        <begin position="242"/>
        <end position="264"/>
    </location>
</feature>
<evidence type="ECO:0000256" key="2">
    <source>
        <dbReference type="ARBA" id="ARBA00006991"/>
    </source>
</evidence>
<gene>
    <name evidence="14" type="ORF">TDIB3V08_LOCUS4725</name>
</gene>
<dbReference type="InterPro" id="IPR036236">
    <property type="entry name" value="Znf_C2H2_sf"/>
</dbReference>
<dbReference type="PANTHER" id="PTHR16515">
    <property type="entry name" value="PR DOMAIN ZINC FINGER PROTEIN"/>
    <property type="match status" value="1"/>
</dbReference>
<dbReference type="FunFam" id="3.30.160.60:FF:000557">
    <property type="entry name" value="zinc finger and SCAN domain-containing protein 29"/>
    <property type="match status" value="1"/>
</dbReference>
<evidence type="ECO:0000256" key="1">
    <source>
        <dbReference type="ARBA" id="ARBA00004123"/>
    </source>
</evidence>
<keyword evidence="8" id="KW-0238">DNA-binding</keyword>